<dbReference type="PANTHER" id="PTHR43031">
    <property type="entry name" value="FAD-DEPENDENT OXIDOREDUCTASE"/>
    <property type="match status" value="1"/>
</dbReference>
<dbReference type="SUPFAM" id="SSF52821">
    <property type="entry name" value="Rhodanese/Cell cycle control phosphatase"/>
    <property type="match status" value="1"/>
</dbReference>
<dbReference type="Pfam" id="PF00581">
    <property type="entry name" value="Rhodanese"/>
    <property type="match status" value="1"/>
</dbReference>
<dbReference type="PANTHER" id="PTHR43031:SF18">
    <property type="entry name" value="RHODANESE-RELATED SULFURTRANSFERASES"/>
    <property type="match status" value="1"/>
</dbReference>
<feature type="domain" description="Rhodanese" evidence="1">
    <location>
        <begin position="43"/>
        <end position="132"/>
    </location>
</feature>
<dbReference type="Proteomes" id="UP001139028">
    <property type="component" value="Unassembled WGS sequence"/>
</dbReference>
<evidence type="ECO:0000313" key="3">
    <source>
        <dbReference type="Proteomes" id="UP001139028"/>
    </source>
</evidence>
<proteinExistence type="predicted"/>
<gene>
    <name evidence="2" type="ORF">MO867_11775</name>
</gene>
<name>A0A9X2ESY8_9GAMM</name>
<dbReference type="InterPro" id="IPR050229">
    <property type="entry name" value="GlpE_sulfurtransferase"/>
</dbReference>
<accession>A0A9X2ESY8</accession>
<dbReference type="CDD" id="cd00158">
    <property type="entry name" value="RHOD"/>
    <property type="match status" value="1"/>
</dbReference>
<comment type="caution">
    <text evidence="2">The sequence shown here is derived from an EMBL/GenBank/DDBJ whole genome shotgun (WGS) entry which is preliminary data.</text>
</comment>
<keyword evidence="3" id="KW-1185">Reference proteome</keyword>
<sequence length="135" mass="14836">MDFLSEQWLLVGLLVALLYAFVLSERYKSGVPASLHEVTKLINSDGAKVLDIRDRGEFTAGHIVDAVHIPHGEVTDRIAELEPLKDKTIIVADKMGQHGGPVGRLLKQKGFQVRRLQGGMSEWANQNLPVVKGKG</sequence>
<evidence type="ECO:0000259" key="1">
    <source>
        <dbReference type="PROSITE" id="PS50206"/>
    </source>
</evidence>
<reference evidence="2" key="1">
    <citation type="journal article" date="2022" name="Arch. Microbiol.">
        <title>Microbulbifer okhotskensis sp. nov., isolated from a deep bottom sediment of the Okhotsk Sea.</title>
        <authorList>
            <person name="Romanenko L."/>
            <person name="Kurilenko V."/>
            <person name="Otstavnykh N."/>
            <person name="Velansky P."/>
            <person name="Isaeva M."/>
            <person name="Mikhailov V."/>
        </authorList>
    </citation>
    <scope>NUCLEOTIDE SEQUENCE</scope>
    <source>
        <strain evidence="2">OS29</strain>
    </source>
</reference>
<protein>
    <submittedName>
        <fullName evidence="2">Rhodanese-like domain-containing protein</fullName>
    </submittedName>
</protein>
<dbReference type="AlphaFoldDB" id="A0A9X2ESY8"/>
<dbReference type="SMART" id="SM00450">
    <property type="entry name" value="RHOD"/>
    <property type="match status" value="1"/>
</dbReference>
<dbReference type="InterPro" id="IPR036873">
    <property type="entry name" value="Rhodanese-like_dom_sf"/>
</dbReference>
<dbReference type="EMBL" id="JALBWM010000046">
    <property type="protein sequence ID" value="MCO1335013.1"/>
    <property type="molecule type" value="Genomic_DNA"/>
</dbReference>
<evidence type="ECO:0000313" key="2">
    <source>
        <dbReference type="EMBL" id="MCO1335013.1"/>
    </source>
</evidence>
<dbReference type="PROSITE" id="PS50206">
    <property type="entry name" value="RHODANESE_3"/>
    <property type="match status" value="1"/>
</dbReference>
<dbReference type="InterPro" id="IPR001763">
    <property type="entry name" value="Rhodanese-like_dom"/>
</dbReference>
<organism evidence="2 3">
    <name type="scientific">Microbulbifer okhotskensis</name>
    <dbReference type="NCBI Taxonomy" id="2926617"/>
    <lineage>
        <taxon>Bacteria</taxon>
        <taxon>Pseudomonadati</taxon>
        <taxon>Pseudomonadota</taxon>
        <taxon>Gammaproteobacteria</taxon>
        <taxon>Cellvibrionales</taxon>
        <taxon>Microbulbiferaceae</taxon>
        <taxon>Microbulbifer</taxon>
    </lineage>
</organism>
<dbReference type="Gene3D" id="3.40.250.10">
    <property type="entry name" value="Rhodanese-like domain"/>
    <property type="match status" value="1"/>
</dbReference>